<dbReference type="EMBL" id="JAAKZZ010000004">
    <property type="protein sequence ID" value="NGO66958.1"/>
    <property type="molecule type" value="Genomic_DNA"/>
</dbReference>
<name>A0A6G4WPE0_9ACTN</name>
<dbReference type="InterPro" id="IPR029069">
    <property type="entry name" value="HotDog_dom_sf"/>
</dbReference>
<dbReference type="Gene3D" id="3.10.129.10">
    <property type="entry name" value="Hotdog Thioesterase"/>
    <property type="match status" value="1"/>
</dbReference>
<dbReference type="Pfam" id="PF03061">
    <property type="entry name" value="4HBT"/>
    <property type="match status" value="1"/>
</dbReference>
<evidence type="ECO:0000259" key="2">
    <source>
        <dbReference type="Pfam" id="PF03061"/>
    </source>
</evidence>
<dbReference type="Proteomes" id="UP000477722">
    <property type="component" value="Unassembled WGS sequence"/>
</dbReference>
<organism evidence="3 4">
    <name type="scientific">Streptomyces boncukensis</name>
    <dbReference type="NCBI Taxonomy" id="2711219"/>
    <lineage>
        <taxon>Bacteria</taxon>
        <taxon>Bacillati</taxon>
        <taxon>Actinomycetota</taxon>
        <taxon>Actinomycetes</taxon>
        <taxon>Kitasatosporales</taxon>
        <taxon>Streptomycetaceae</taxon>
        <taxon>Streptomyces</taxon>
    </lineage>
</organism>
<comment type="caution">
    <text evidence="3">The sequence shown here is derived from an EMBL/GenBank/DDBJ whole genome shotgun (WGS) entry which is preliminary data.</text>
</comment>
<gene>
    <name evidence="3" type="ORF">G5C65_00980</name>
</gene>
<dbReference type="AlphaFoldDB" id="A0A6G4WPE0"/>
<proteinExistence type="predicted"/>
<keyword evidence="1" id="KW-0378">Hydrolase</keyword>
<feature type="domain" description="Thioesterase" evidence="2">
    <location>
        <begin position="34"/>
        <end position="103"/>
    </location>
</feature>
<dbReference type="GO" id="GO:0016289">
    <property type="term" value="F:acyl-CoA hydrolase activity"/>
    <property type="evidence" value="ECO:0007669"/>
    <property type="project" value="UniProtKB-ARBA"/>
</dbReference>
<protein>
    <submittedName>
        <fullName evidence="3">PaaI family thioesterase</fullName>
    </submittedName>
</protein>
<dbReference type="InterPro" id="IPR003736">
    <property type="entry name" value="PAAI_dom"/>
</dbReference>
<evidence type="ECO:0000313" key="3">
    <source>
        <dbReference type="EMBL" id="NGO66958.1"/>
    </source>
</evidence>
<dbReference type="CDD" id="cd03443">
    <property type="entry name" value="PaaI_thioesterase"/>
    <property type="match status" value="1"/>
</dbReference>
<accession>A0A6G4WPE0</accession>
<dbReference type="SUPFAM" id="SSF54637">
    <property type="entry name" value="Thioesterase/thiol ester dehydrase-isomerase"/>
    <property type="match status" value="1"/>
</dbReference>
<keyword evidence="4" id="KW-1185">Reference proteome</keyword>
<evidence type="ECO:0000313" key="4">
    <source>
        <dbReference type="Proteomes" id="UP000477722"/>
    </source>
</evidence>
<dbReference type="NCBIfam" id="TIGR00369">
    <property type="entry name" value="unchar_dom_1"/>
    <property type="match status" value="1"/>
</dbReference>
<dbReference type="InterPro" id="IPR006683">
    <property type="entry name" value="Thioestr_dom"/>
</dbReference>
<evidence type="ECO:0000256" key="1">
    <source>
        <dbReference type="ARBA" id="ARBA00022801"/>
    </source>
</evidence>
<sequence length="121" mass="12376">MALLGATLEVCEPGVVHIGLQCHERVMSHIPPAVHGGTVGMIADSAMGFAGLTLADVGEQGVTAEYKINFLAPAVGDQLIARGEVFKKGAKLTVATAEVVAVQPDGAEKKVAMSTATLIPL</sequence>
<reference evidence="3 4" key="1">
    <citation type="submission" date="2020-02" db="EMBL/GenBank/DDBJ databases">
        <title>Whole-genome analyses of novel actinobacteria.</title>
        <authorList>
            <person name="Sahin N."/>
            <person name="Tatar D."/>
        </authorList>
    </citation>
    <scope>NUCLEOTIDE SEQUENCE [LARGE SCALE GENOMIC DNA]</scope>
    <source>
        <strain evidence="3 4">SB3404</strain>
    </source>
</reference>